<accession>A0A2U9S8N3</accession>
<evidence type="ECO:0000313" key="1">
    <source>
        <dbReference type="EMBL" id="AWU95233.1"/>
    </source>
</evidence>
<organism evidence="1 2">
    <name type="scientific">Azospirillum ramasamyi</name>
    <dbReference type="NCBI Taxonomy" id="682998"/>
    <lineage>
        <taxon>Bacteria</taxon>
        <taxon>Pseudomonadati</taxon>
        <taxon>Pseudomonadota</taxon>
        <taxon>Alphaproteobacteria</taxon>
        <taxon>Rhodospirillales</taxon>
        <taxon>Azospirillaceae</taxon>
        <taxon>Azospirillum</taxon>
    </lineage>
</organism>
<evidence type="ECO:0000313" key="2">
    <source>
        <dbReference type="Proteomes" id="UP000249605"/>
    </source>
</evidence>
<dbReference type="OrthoDB" id="7307085at2"/>
<proteinExistence type="predicted"/>
<keyword evidence="2" id="KW-1185">Reference proteome</keyword>
<dbReference type="RefSeq" id="WP_111068005.1">
    <property type="nucleotide sequence ID" value="NZ_CP029830.1"/>
</dbReference>
<dbReference type="AlphaFoldDB" id="A0A2U9S8N3"/>
<dbReference type="KEGG" id="azm:DM194_12755"/>
<gene>
    <name evidence="1" type="ORF">DM194_12755</name>
</gene>
<name>A0A2U9S8N3_9PROT</name>
<dbReference type="Proteomes" id="UP000249605">
    <property type="component" value="Plasmid unnamed1"/>
</dbReference>
<geneLocation type="plasmid" evidence="1 2">
    <name>unnamed1</name>
</geneLocation>
<keyword evidence="1" id="KW-0614">Plasmid</keyword>
<dbReference type="EMBL" id="CP029830">
    <property type="protein sequence ID" value="AWU95233.1"/>
    <property type="molecule type" value="Genomic_DNA"/>
</dbReference>
<protein>
    <submittedName>
        <fullName evidence="1">Uncharacterized protein</fullName>
    </submittedName>
</protein>
<reference evidence="1 2" key="1">
    <citation type="submission" date="2018-06" db="EMBL/GenBank/DDBJ databases">
        <title>Complete genome sequencing of Azospirillum sp. M2T2B2.</title>
        <authorList>
            <person name="Heo J."/>
            <person name="Kim S.-J."/>
            <person name="Kwon S.-W."/>
            <person name="Anandham R."/>
        </authorList>
    </citation>
    <scope>NUCLEOTIDE SEQUENCE [LARGE SCALE GENOMIC DNA]</scope>
    <source>
        <strain evidence="1 2">M2T2B2</strain>
        <plasmid evidence="1 2">unnamed1</plasmid>
    </source>
</reference>
<sequence>MAKANINDRSSFERIYDRHTFERDAASNARSKSTVVHGVKILSAPDADGNVEISRASHHVAEGNPEGDTIFVPAFSLHDSTAADGNTYAGSVAPVGNGSGQAADEYRSFIDDVLEAARNGHFKSDIGRGEERLKGFHGG</sequence>